<sequence length="405" mass="46274">MPVAVPKTTDFEILGLTANPTEADLRAAYKTLALKWHPDRHVTDKEEAQMKFVEINEAYRTLLKHLENQRKDGRRREHTDSQSSRWFTSSAHASSSASSASGMSSSSEEDLNRPHGDDRRPQYTSHHSSPRRARVSPQSKKHPSQCSYAHSHGYESDEWSDDDDFVKMKFAAFSDASKLRKNNHKAHIVGDPINPLRSPASKGNLAQDWIFPLQVTLDDLYFGARHHYRITRTLWSGKNETVRIDVDVLAGWQKGKQIRVPGGGNERKDGSFQDIVFIIEEAPHPRYRRVEDDLVYTIQVPWVDFHSRPCRDTGNDSEYSDSGTEEQEILVQGMNGEEFALPLPRTLVEGADGTRLIGAGMPIREREKVVGKGDLLVKWEFIFPETEKAQLSRWQNLKKAMHWRF</sequence>
<dbReference type="RefSeq" id="XP_027618765.1">
    <property type="nucleotide sequence ID" value="XM_027762964.1"/>
</dbReference>
<dbReference type="InterPro" id="IPR001623">
    <property type="entry name" value="DnaJ_domain"/>
</dbReference>
<reference evidence="4 5" key="1">
    <citation type="journal article" date="2018" name="Sci. Rep.">
        <title>Genome sequence of the cauliflower mushroom Sparassis crispa (Hanabiratake) and its association with beneficial usage.</title>
        <authorList>
            <person name="Kiyama R."/>
            <person name="Furutani Y."/>
            <person name="Kawaguchi K."/>
            <person name="Nakanishi T."/>
        </authorList>
    </citation>
    <scope>NUCLEOTIDE SEQUENCE [LARGE SCALE GENOMIC DNA]</scope>
</reference>
<accession>A0A401H0C1</accession>
<protein>
    <submittedName>
        <fullName evidence="4">Protein psi1</fullName>
    </submittedName>
</protein>
<dbReference type="InterPro" id="IPR002939">
    <property type="entry name" value="DnaJ_C"/>
</dbReference>
<dbReference type="SUPFAM" id="SSF46565">
    <property type="entry name" value="Chaperone J-domain"/>
    <property type="match status" value="1"/>
</dbReference>
<dbReference type="SMART" id="SM00271">
    <property type="entry name" value="DnaJ"/>
    <property type="match status" value="1"/>
</dbReference>
<dbReference type="InterPro" id="IPR036869">
    <property type="entry name" value="J_dom_sf"/>
</dbReference>
<dbReference type="SUPFAM" id="SSF49493">
    <property type="entry name" value="HSP40/DnaJ peptide-binding domain"/>
    <property type="match status" value="1"/>
</dbReference>
<dbReference type="OrthoDB" id="10250354at2759"/>
<feature type="compositionally biased region" description="Basic residues" evidence="2">
    <location>
        <begin position="128"/>
        <end position="143"/>
    </location>
</feature>
<dbReference type="Pfam" id="PF01556">
    <property type="entry name" value="DnaJ_C"/>
    <property type="match status" value="1"/>
</dbReference>
<dbReference type="InParanoid" id="A0A401H0C1"/>
<evidence type="ECO:0000313" key="4">
    <source>
        <dbReference type="EMBL" id="GBE87852.1"/>
    </source>
</evidence>
<evidence type="ECO:0000259" key="3">
    <source>
        <dbReference type="PROSITE" id="PS50076"/>
    </source>
</evidence>
<dbReference type="STRING" id="139825.A0A401H0C1"/>
<dbReference type="CDD" id="cd06257">
    <property type="entry name" value="DnaJ"/>
    <property type="match status" value="1"/>
</dbReference>
<organism evidence="4 5">
    <name type="scientific">Sparassis crispa</name>
    <dbReference type="NCBI Taxonomy" id="139825"/>
    <lineage>
        <taxon>Eukaryota</taxon>
        <taxon>Fungi</taxon>
        <taxon>Dikarya</taxon>
        <taxon>Basidiomycota</taxon>
        <taxon>Agaricomycotina</taxon>
        <taxon>Agaricomycetes</taxon>
        <taxon>Polyporales</taxon>
        <taxon>Sparassidaceae</taxon>
        <taxon>Sparassis</taxon>
    </lineage>
</organism>
<dbReference type="EMBL" id="BFAD01000012">
    <property type="protein sequence ID" value="GBE87852.1"/>
    <property type="molecule type" value="Genomic_DNA"/>
</dbReference>
<keyword evidence="5" id="KW-1185">Reference proteome</keyword>
<dbReference type="Gene3D" id="1.10.287.110">
    <property type="entry name" value="DnaJ domain"/>
    <property type="match status" value="1"/>
</dbReference>
<dbReference type="GeneID" id="38784769"/>
<dbReference type="AlphaFoldDB" id="A0A401H0C1"/>
<dbReference type="GO" id="GO:0051087">
    <property type="term" value="F:protein-folding chaperone binding"/>
    <property type="evidence" value="ECO:0007669"/>
    <property type="project" value="TreeGrafter"/>
</dbReference>
<dbReference type="InterPro" id="IPR051339">
    <property type="entry name" value="DnaJ_subfamily_B"/>
</dbReference>
<comment type="caution">
    <text evidence="4">The sequence shown here is derived from an EMBL/GenBank/DDBJ whole genome shotgun (WGS) entry which is preliminary data.</text>
</comment>
<dbReference type="Proteomes" id="UP000287166">
    <property type="component" value="Unassembled WGS sequence"/>
</dbReference>
<dbReference type="GO" id="GO:0006457">
    <property type="term" value="P:protein folding"/>
    <property type="evidence" value="ECO:0007669"/>
    <property type="project" value="InterPro"/>
</dbReference>
<evidence type="ECO:0000256" key="2">
    <source>
        <dbReference type="SAM" id="MobiDB-lite"/>
    </source>
</evidence>
<gene>
    <name evidence="4" type="ORF">SCP_1200770</name>
</gene>
<dbReference type="Gene3D" id="2.60.260.20">
    <property type="entry name" value="Urease metallochaperone UreE, N-terminal domain"/>
    <property type="match status" value="2"/>
</dbReference>
<dbReference type="InterPro" id="IPR008971">
    <property type="entry name" value="HSP40/DnaJ_pept-bd"/>
</dbReference>
<name>A0A401H0C1_9APHY</name>
<feature type="region of interest" description="Disordered" evidence="2">
    <location>
        <begin position="67"/>
        <end position="153"/>
    </location>
</feature>
<feature type="compositionally biased region" description="Low complexity" evidence="2">
    <location>
        <begin position="83"/>
        <end position="106"/>
    </location>
</feature>
<dbReference type="PROSITE" id="PS50076">
    <property type="entry name" value="DNAJ_2"/>
    <property type="match status" value="1"/>
</dbReference>
<keyword evidence="1" id="KW-0143">Chaperone</keyword>
<feature type="domain" description="J" evidence="3">
    <location>
        <begin position="9"/>
        <end position="83"/>
    </location>
</feature>
<proteinExistence type="predicted"/>
<dbReference type="PRINTS" id="PR00625">
    <property type="entry name" value="JDOMAIN"/>
</dbReference>
<dbReference type="PANTHER" id="PTHR24078">
    <property type="entry name" value="DNAJ HOMOLOG SUBFAMILY C MEMBER"/>
    <property type="match status" value="1"/>
</dbReference>
<dbReference type="Pfam" id="PF00226">
    <property type="entry name" value="DnaJ"/>
    <property type="match status" value="1"/>
</dbReference>
<dbReference type="GO" id="GO:0005829">
    <property type="term" value="C:cytosol"/>
    <property type="evidence" value="ECO:0007669"/>
    <property type="project" value="TreeGrafter"/>
</dbReference>
<dbReference type="GO" id="GO:0051082">
    <property type="term" value="F:unfolded protein binding"/>
    <property type="evidence" value="ECO:0007669"/>
    <property type="project" value="InterPro"/>
</dbReference>
<evidence type="ECO:0000256" key="1">
    <source>
        <dbReference type="ARBA" id="ARBA00023186"/>
    </source>
</evidence>
<feature type="compositionally biased region" description="Basic and acidic residues" evidence="2">
    <location>
        <begin position="67"/>
        <end position="80"/>
    </location>
</feature>
<evidence type="ECO:0000313" key="5">
    <source>
        <dbReference type="Proteomes" id="UP000287166"/>
    </source>
</evidence>
<dbReference type="PANTHER" id="PTHR24078:SF553">
    <property type="entry name" value="DNAJ HOMOLOG SUBFAMILY B MEMBER 5"/>
    <property type="match status" value="1"/>
</dbReference>
<feature type="compositionally biased region" description="Basic and acidic residues" evidence="2">
    <location>
        <begin position="110"/>
        <end position="121"/>
    </location>
</feature>
<dbReference type="GO" id="GO:0006413">
    <property type="term" value="P:translational initiation"/>
    <property type="evidence" value="ECO:0007669"/>
    <property type="project" value="TreeGrafter"/>
</dbReference>